<dbReference type="EMBL" id="CAJVPY010005696">
    <property type="protein sequence ID" value="CAG8648540.1"/>
    <property type="molecule type" value="Genomic_DNA"/>
</dbReference>
<dbReference type="AlphaFoldDB" id="A0A9N9H0F3"/>
<organism evidence="1 2">
    <name type="scientific">Dentiscutata erythropus</name>
    <dbReference type="NCBI Taxonomy" id="1348616"/>
    <lineage>
        <taxon>Eukaryota</taxon>
        <taxon>Fungi</taxon>
        <taxon>Fungi incertae sedis</taxon>
        <taxon>Mucoromycota</taxon>
        <taxon>Glomeromycotina</taxon>
        <taxon>Glomeromycetes</taxon>
        <taxon>Diversisporales</taxon>
        <taxon>Gigasporaceae</taxon>
        <taxon>Dentiscutata</taxon>
    </lineage>
</organism>
<name>A0A9N9H0F3_9GLOM</name>
<gene>
    <name evidence="1" type="ORF">DERYTH_LOCUS10054</name>
</gene>
<dbReference type="OrthoDB" id="6247875at2759"/>
<protein>
    <submittedName>
        <fullName evidence="1">12773_t:CDS:1</fullName>
    </submittedName>
</protein>
<dbReference type="SUPFAM" id="SSF47095">
    <property type="entry name" value="HMG-box"/>
    <property type="match status" value="1"/>
</dbReference>
<dbReference type="Proteomes" id="UP000789405">
    <property type="component" value="Unassembled WGS sequence"/>
</dbReference>
<sequence>MADEIFANQCSMFMVSLISENVQETHISSYLKKLINFKNAAYVSKVASSLWKLESEEIKLYFNTLADKKKIEHQKLYSDYKYQPKNKLRRRRKLSKSNSKSHLSDEDINNVVNFALSSFPSPNINKSPSPPILPASPLPQLQPYDFFPICSDFISEFNQIQFIPFYDSSLASNSKRLKANFSSSDDTILAIDVLKETALGAKRVQ</sequence>
<comment type="caution">
    <text evidence="1">The sequence shown here is derived from an EMBL/GenBank/DDBJ whole genome shotgun (WGS) entry which is preliminary data.</text>
</comment>
<accession>A0A9N9H0F3</accession>
<proteinExistence type="predicted"/>
<evidence type="ECO:0000313" key="1">
    <source>
        <dbReference type="EMBL" id="CAG8648540.1"/>
    </source>
</evidence>
<dbReference type="InterPro" id="IPR036910">
    <property type="entry name" value="HMG_box_dom_sf"/>
</dbReference>
<evidence type="ECO:0000313" key="2">
    <source>
        <dbReference type="Proteomes" id="UP000789405"/>
    </source>
</evidence>
<dbReference type="Gene3D" id="1.10.30.10">
    <property type="entry name" value="High mobility group box domain"/>
    <property type="match status" value="1"/>
</dbReference>
<keyword evidence="2" id="KW-1185">Reference proteome</keyword>
<reference evidence="1" key="1">
    <citation type="submission" date="2021-06" db="EMBL/GenBank/DDBJ databases">
        <authorList>
            <person name="Kallberg Y."/>
            <person name="Tangrot J."/>
            <person name="Rosling A."/>
        </authorList>
    </citation>
    <scope>NUCLEOTIDE SEQUENCE</scope>
    <source>
        <strain evidence="1">MA453B</strain>
    </source>
</reference>